<proteinExistence type="predicted"/>
<comment type="caution">
    <text evidence="2">The sequence shown here is derived from an EMBL/GenBank/DDBJ whole genome shotgun (WGS) entry which is preliminary data.</text>
</comment>
<evidence type="ECO:0000313" key="3">
    <source>
        <dbReference type="Proteomes" id="UP000239698"/>
    </source>
</evidence>
<accession>A0ABX5A9B3</accession>
<dbReference type="Pfam" id="PF01527">
    <property type="entry name" value="HTH_Tnp_1"/>
    <property type="match status" value="1"/>
</dbReference>
<gene>
    <name evidence="2" type="ORF">C5C40_16060</name>
</gene>
<sequence>MPSTPSTDSSFSLGKKPILHKPHSPEFRAEAVREVIDRSRSVADVARELGLVPQTLTKWVAAHRRTSAGGEEKLTVQDRARIKE</sequence>
<keyword evidence="3" id="KW-1185">Reference proteome</keyword>
<feature type="region of interest" description="Disordered" evidence="1">
    <location>
        <begin position="1"/>
        <end position="24"/>
    </location>
</feature>
<dbReference type="InterPro" id="IPR002514">
    <property type="entry name" value="Transposase_8"/>
</dbReference>
<feature type="compositionally biased region" description="Polar residues" evidence="1">
    <location>
        <begin position="1"/>
        <end position="12"/>
    </location>
</feature>
<dbReference type="Proteomes" id="UP000239698">
    <property type="component" value="Unassembled WGS sequence"/>
</dbReference>
<evidence type="ECO:0000313" key="2">
    <source>
        <dbReference type="EMBL" id="PPH70528.1"/>
    </source>
</evidence>
<dbReference type="InterPro" id="IPR009057">
    <property type="entry name" value="Homeodomain-like_sf"/>
</dbReference>
<evidence type="ECO:0000256" key="1">
    <source>
        <dbReference type="SAM" id="MobiDB-lite"/>
    </source>
</evidence>
<dbReference type="EMBL" id="PSVT01000081">
    <property type="protein sequence ID" value="PPH70528.1"/>
    <property type="molecule type" value="Genomic_DNA"/>
</dbReference>
<protein>
    <submittedName>
        <fullName evidence="2">Transposase</fullName>
    </submittedName>
</protein>
<dbReference type="SUPFAM" id="SSF46689">
    <property type="entry name" value="Homeodomain-like"/>
    <property type="match status" value="1"/>
</dbReference>
<dbReference type="Gene3D" id="1.10.10.10">
    <property type="entry name" value="Winged helix-like DNA-binding domain superfamily/Winged helix DNA-binding domain"/>
    <property type="match status" value="1"/>
</dbReference>
<reference evidence="2 3" key="1">
    <citation type="submission" date="2018-02" db="EMBL/GenBank/DDBJ databases">
        <title>Bacteriophage NCPPB3778 and a type I-E CRISPR drive the evolution of the US Biological Select Agent, Rathayibacter toxicus.</title>
        <authorList>
            <person name="Davis E.W.II."/>
            <person name="Tabima J.F."/>
            <person name="Weisberg A.J."/>
            <person name="Lopes L.D."/>
            <person name="Wiseman M.S."/>
            <person name="Wiseman M.S."/>
            <person name="Pupko T."/>
            <person name="Belcher M.S."/>
            <person name="Sechler A.J."/>
            <person name="Tancos M.A."/>
            <person name="Schroeder B.K."/>
            <person name="Murray T.D."/>
            <person name="Luster D.G."/>
            <person name="Schneider W.L."/>
            <person name="Rogers E."/>
            <person name="Andreote F.D."/>
            <person name="Grunwald N.J."/>
            <person name="Putnam M.L."/>
            <person name="Chang J.H."/>
        </authorList>
    </citation>
    <scope>NUCLEOTIDE SEQUENCE [LARGE SCALE GENOMIC DNA]</scope>
    <source>
        <strain evidence="2 3">AY1D6</strain>
    </source>
</reference>
<dbReference type="InterPro" id="IPR036388">
    <property type="entry name" value="WH-like_DNA-bd_sf"/>
</dbReference>
<dbReference type="GeneID" id="99937757"/>
<name>A0ABX5A9B3_RATRA</name>
<organism evidence="2 3">
    <name type="scientific">Rathayibacter rathayi</name>
    <name type="common">Corynebacterium rathayi</name>
    <dbReference type="NCBI Taxonomy" id="33887"/>
    <lineage>
        <taxon>Bacteria</taxon>
        <taxon>Bacillati</taxon>
        <taxon>Actinomycetota</taxon>
        <taxon>Actinomycetes</taxon>
        <taxon>Micrococcales</taxon>
        <taxon>Microbacteriaceae</taxon>
        <taxon>Rathayibacter</taxon>
    </lineage>
</organism>
<dbReference type="RefSeq" id="WP_104275175.1">
    <property type="nucleotide sequence ID" value="NZ_CP028129.1"/>
</dbReference>